<organism evidence="3 4">
    <name type="scientific">Endobacter medicaginis</name>
    <dbReference type="NCBI Taxonomy" id="1181271"/>
    <lineage>
        <taxon>Bacteria</taxon>
        <taxon>Pseudomonadati</taxon>
        <taxon>Pseudomonadota</taxon>
        <taxon>Alphaproteobacteria</taxon>
        <taxon>Acetobacterales</taxon>
        <taxon>Acetobacteraceae</taxon>
        <taxon>Endobacter</taxon>
    </lineage>
</organism>
<dbReference type="Proteomes" id="UP000557688">
    <property type="component" value="Unassembled WGS sequence"/>
</dbReference>
<evidence type="ECO:0000313" key="4">
    <source>
        <dbReference type="Proteomes" id="UP000557688"/>
    </source>
</evidence>
<sequence length="1065" mass="110697">MSGPGQGTASGAGRWRWLGRGVAVVVGGTALLAGLVVVRLAAAPMSLDLLLERALPPLVEMQTGDPVRVSVRHATVQWMVFRRNGAPFEVRAKGLSAQRLAAPTDRVEIGHLDVELAALPLLLTRVRPIRIEAAQVHGVLGVDAAGYPKPLGAGRRRPVAPRPAGAPGWLQGQRSAPEALRPLLSHLRALRVTDARVELTGGQSWRLEAPLTEAAVGLDGWRGRMRAVLSDGGGRSLSVSADSPAPLLWHLHVDPLTPSLWVRPLPFGVVMPDAVRAAALPVGADAQLRFGAAAASGWLPETATLSVAAGSGRLGGLDVAGASAEAVLRRAGGREAVELTRAELRPQGMVPLLAHGTLSMDRQGRTPRVEAWAGFQPGSEAALSLAQLAVLWPPGVAKGGRDWVTGNMPVGEIRHVALTVSLAGEDFGSLSIGRIDGGLDVTGAEVHWLRPMPPLTAVAGHVGIHDPDRLDIAVSQGRQDDGAGHTILLRSAGMTISGLTKPDQYGVVSIDLAGDLGAILHLLSHPRLHLLSNTSLDLSGAAGASELKFRLGLPLDDDVRVEQLDVVADAHITGARLAHAIAGQALDDAVLDLHATQDGMTLSGRGLVAQLPSALDLAMDFRDGPPSQTVMQAGVDVEADRAHVLDAVRAQGLGWLVAGQDDSAAKVSVAYVAHRSGEASVSARADLTSLSLRLPVGWSKPSGAMAEASGRLLLDHDHIAGVDDLRIDAPGFVVRASGSRLADEPGVSIVTSRLELGRTRMSGEAMLPSGPARPAVARIDAPVVDLVPVLDQSGATRRALDAVPSSPPRKGTQTGKPWSVEARIGRLLVGERSGLGEVRLSMAGRGTDVDRGHLTVQRPSAVDMRLAPAGRGLRATGRVDDLGALLTGLDLGQTIHNGLLRLDATLPDRHFAGGAEGGVTVENALVAGVPQLARAAAALSLGGLLGQAKTGDALVMDRAVVPFRFLHGQVQVHDALAHNPAIGVTLRGGLDLRRSTADLRGTVVPAWALNHLPGRLPVVGKLFSPETGGGVIAMTMRITGPLDDPSVAVNPLSLLVPGALRTLFK</sequence>
<evidence type="ECO:0000313" key="3">
    <source>
        <dbReference type="EMBL" id="MBB3173273.1"/>
    </source>
</evidence>
<proteinExistence type="predicted"/>
<evidence type="ECO:0000256" key="1">
    <source>
        <dbReference type="SAM" id="MobiDB-lite"/>
    </source>
</evidence>
<dbReference type="AlphaFoldDB" id="A0A839UY28"/>
<evidence type="ECO:0008006" key="5">
    <source>
        <dbReference type="Google" id="ProtNLM"/>
    </source>
</evidence>
<keyword evidence="4" id="KW-1185">Reference proteome</keyword>
<protein>
    <recommendedName>
        <fullName evidence="5">AsmA-like C-terminal domain-containing protein</fullName>
    </recommendedName>
</protein>
<name>A0A839UY28_9PROT</name>
<feature type="region of interest" description="Disordered" evidence="1">
    <location>
        <begin position="153"/>
        <end position="172"/>
    </location>
</feature>
<reference evidence="3 4" key="1">
    <citation type="submission" date="2020-08" db="EMBL/GenBank/DDBJ databases">
        <title>Genomic Encyclopedia of Type Strains, Phase III (KMG-III): the genomes of soil and plant-associated and newly described type strains.</title>
        <authorList>
            <person name="Whitman W."/>
        </authorList>
    </citation>
    <scope>NUCLEOTIDE SEQUENCE [LARGE SCALE GENOMIC DNA]</scope>
    <source>
        <strain evidence="3 4">CECT 8088</strain>
    </source>
</reference>
<evidence type="ECO:0000256" key="2">
    <source>
        <dbReference type="SAM" id="Phobius"/>
    </source>
</evidence>
<accession>A0A839UY28</accession>
<comment type="caution">
    <text evidence="3">The sequence shown here is derived from an EMBL/GenBank/DDBJ whole genome shotgun (WGS) entry which is preliminary data.</text>
</comment>
<gene>
    <name evidence="3" type="ORF">FHR90_001091</name>
</gene>
<feature type="region of interest" description="Disordered" evidence="1">
    <location>
        <begin position="798"/>
        <end position="817"/>
    </location>
</feature>
<dbReference type="RefSeq" id="WP_183274892.1">
    <property type="nucleotide sequence ID" value="NZ_JACHXV010000003.1"/>
</dbReference>
<feature type="transmembrane region" description="Helical" evidence="2">
    <location>
        <begin position="21"/>
        <end position="42"/>
    </location>
</feature>
<keyword evidence="2" id="KW-1133">Transmembrane helix</keyword>
<keyword evidence="2" id="KW-0472">Membrane</keyword>
<keyword evidence="2" id="KW-0812">Transmembrane</keyword>
<dbReference type="EMBL" id="JACHXV010000003">
    <property type="protein sequence ID" value="MBB3173273.1"/>
    <property type="molecule type" value="Genomic_DNA"/>
</dbReference>